<dbReference type="GO" id="GO:0005783">
    <property type="term" value="C:endoplasmic reticulum"/>
    <property type="evidence" value="ECO:0007669"/>
    <property type="project" value="TreeGrafter"/>
</dbReference>
<evidence type="ECO:0000256" key="6">
    <source>
        <dbReference type="ARBA" id="ARBA00023180"/>
    </source>
</evidence>
<accession>A0AAV9HGQ3</accession>
<evidence type="ECO:0000256" key="4">
    <source>
        <dbReference type="ARBA" id="ARBA00022963"/>
    </source>
</evidence>
<evidence type="ECO:0000256" key="2">
    <source>
        <dbReference type="ARBA" id="ARBA00013274"/>
    </source>
</evidence>
<dbReference type="GO" id="GO:0004622">
    <property type="term" value="F:phosphatidylcholine lysophospholipase activity"/>
    <property type="evidence" value="ECO:0007669"/>
    <property type="project" value="UniProtKB-EC"/>
</dbReference>
<feature type="chain" id="PRO_5043102920" description="Lysophospholipase" evidence="9">
    <location>
        <begin position="18"/>
        <end position="644"/>
    </location>
</feature>
<evidence type="ECO:0000256" key="11">
    <source>
        <dbReference type="SAM" id="Phobius"/>
    </source>
</evidence>
<dbReference type="GO" id="GO:0004623">
    <property type="term" value="F:phospholipase A2 activity"/>
    <property type="evidence" value="ECO:0007669"/>
    <property type="project" value="TreeGrafter"/>
</dbReference>
<dbReference type="GO" id="GO:0005829">
    <property type="term" value="C:cytosol"/>
    <property type="evidence" value="ECO:0007669"/>
    <property type="project" value="TreeGrafter"/>
</dbReference>
<protein>
    <recommendedName>
        <fullName evidence="2 9">Lysophospholipase</fullName>
        <ecNumber evidence="2 9">3.1.1.5</ecNumber>
    </recommendedName>
</protein>
<dbReference type="GO" id="GO:0046475">
    <property type="term" value="P:glycerophospholipid catabolic process"/>
    <property type="evidence" value="ECO:0007669"/>
    <property type="project" value="TreeGrafter"/>
</dbReference>
<evidence type="ECO:0000256" key="5">
    <source>
        <dbReference type="ARBA" id="ARBA00023098"/>
    </source>
</evidence>
<evidence type="ECO:0000313" key="14">
    <source>
        <dbReference type="Proteomes" id="UP001321749"/>
    </source>
</evidence>
<keyword evidence="14" id="KW-1185">Reference proteome</keyword>
<dbReference type="InterPro" id="IPR002642">
    <property type="entry name" value="LysoPLipase_cat_dom"/>
</dbReference>
<keyword evidence="6" id="KW-0325">Glycoprotein</keyword>
<keyword evidence="11" id="KW-1133">Transmembrane helix</keyword>
<comment type="catalytic activity">
    <reaction evidence="7 9">
        <text>a 1-acyl-sn-glycero-3-phosphocholine + H2O = sn-glycerol 3-phosphocholine + a fatty acid + H(+)</text>
        <dbReference type="Rhea" id="RHEA:15177"/>
        <dbReference type="ChEBI" id="CHEBI:15377"/>
        <dbReference type="ChEBI" id="CHEBI:15378"/>
        <dbReference type="ChEBI" id="CHEBI:16870"/>
        <dbReference type="ChEBI" id="CHEBI:28868"/>
        <dbReference type="ChEBI" id="CHEBI:58168"/>
        <dbReference type="EC" id="3.1.1.5"/>
    </reaction>
</comment>
<keyword evidence="11" id="KW-0472">Membrane</keyword>
<dbReference type="AlphaFoldDB" id="A0AAV9HGQ3"/>
<dbReference type="PROSITE" id="PS51210">
    <property type="entry name" value="PLA2C"/>
    <property type="match status" value="1"/>
</dbReference>
<dbReference type="SMART" id="SM00022">
    <property type="entry name" value="PLAc"/>
    <property type="match status" value="1"/>
</dbReference>
<sequence>MISILTMVAALTALAYAASSQLGRDTGALTSHSRRGKSDAPNGYVPGRVRCPEPRPSIRPAQDLSPNELAWLERRGNATMQAMMDVLDRVKIPDFDAKAYIRSVVDSGLMVPRVGIAVSGGGYRALMNGAGALSAFDSRTPDSTSPGGLGGVLQSATYLSGLSGGSWLVGSLFTQNFTTVDSIIHSTDGFLSKLWEFNETIIEGPAGLSVRDYYQELQDSVDDKYAAGYNKSITDYWGRSLSYQLVNATDGGPGYTFSSISDDTAFKEASIPMPLIVAVERPAGQYLIWENSTVFEFNPWEMGSYDPGNPAFAPLRYVGSRFANGSLPSSEECIAGVDNVGFVMGTSSSLFNQAFLQIAKVEGAPDFLIRSINATLAQIGEENRDVANWPNPFFGYNVDGNRNANTTILSLVDGGEDLQNIPLHPLLWSRRSVDMIIAVDSSADTRSHWPNGTALVATYKRSLLGAGNAQNNAGAAAFPHIPDQNTFVNLGLNSRPTFFGCDQANMTGPGPLIVYLPNAPYTYFSNVTTFDLEFTTEERQQIIYNGYSVATMANASADSRWPVCLGCAMLSRSFGRTKTDVPAACADCFARYCWNGTVNSADPGLYEPSQIVKPSGAALTHSLTTFSASLCLVLFFLHFVLLSG</sequence>
<name>A0AAV9HGQ3_9PEZI</name>
<evidence type="ECO:0000256" key="3">
    <source>
        <dbReference type="ARBA" id="ARBA00022801"/>
    </source>
</evidence>
<evidence type="ECO:0000256" key="1">
    <source>
        <dbReference type="ARBA" id="ARBA00008780"/>
    </source>
</evidence>
<dbReference type="Pfam" id="PF01735">
    <property type="entry name" value="PLA2_B"/>
    <property type="match status" value="1"/>
</dbReference>
<dbReference type="EMBL" id="MU865077">
    <property type="protein sequence ID" value="KAK4458241.1"/>
    <property type="molecule type" value="Genomic_DNA"/>
</dbReference>
<feature type="signal peptide" evidence="9">
    <location>
        <begin position="1"/>
        <end position="17"/>
    </location>
</feature>
<evidence type="ECO:0000256" key="7">
    <source>
        <dbReference type="ARBA" id="ARBA00049531"/>
    </source>
</evidence>
<feature type="domain" description="PLA2c" evidence="12">
    <location>
        <begin position="50"/>
        <end position="599"/>
    </location>
</feature>
<dbReference type="PANTHER" id="PTHR10728">
    <property type="entry name" value="CYTOSOLIC PHOSPHOLIPASE A2"/>
    <property type="match status" value="1"/>
</dbReference>
<dbReference type="EC" id="3.1.1.5" evidence="2 9"/>
<dbReference type="FunFam" id="3.40.1090.10:FF:000010">
    <property type="entry name" value="Lysophospholipase"/>
    <property type="match status" value="1"/>
</dbReference>
<gene>
    <name evidence="13" type="ORF">QBC42DRAFT_210805</name>
</gene>
<keyword evidence="3 8" id="KW-0378">Hydrolase</keyword>
<comment type="caution">
    <text evidence="13">The sequence shown here is derived from an EMBL/GenBank/DDBJ whole genome shotgun (WGS) entry which is preliminary data.</text>
</comment>
<keyword evidence="5 8" id="KW-0443">Lipid metabolism</keyword>
<evidence type="ECO:0000313" key="13">
    <source>
        <dbReference type="EMBL" id="KAK4458241.1"/>
    </source>
</evidence>
<feature type="transmembrane region" description="Helical" evidence="11">
    <location>
        <begin position="623"/>
        <end position="642"/>
    </location>
</feature>
<evidence type="ECO:0000259" key="12">
    <source>
        <dbReference type="PROSITE" id="PS51210"/>
    </source>
</evidence>
<keyword evidence="9" id="KW-0732">Signal</keyword>
<dbReference type="InterPro" id="IPR016035">
    <property type="entry name" value="Acyl_Trfase/lysoPLipase"/>
</dbReference>
<reference evidence="13" key="1">
    <citation type="journal article" date="2023" name="Mol. Phylogenet. Evol.">
        <title>Genome-scale phylogeny and comparative genomics of the fungal order Sordariales.</title>
        <authorList>
            <person name="Hensen N."/>
            <person name="Bonometti L."/>
            <person name="Westerberg I."/>
            <person name="Brannstrom I.O."/>
            <person name="Guillou S."/>
            <person name="Cros-Aarteil S."/>
            <person name="Calhoun S."/>
            <person name="Haridas S."/>
            <person name="Kuo A."/>
            <person name="Mondo S."/>
            <person name="Pangilinan J."/>
            <person name="Riley R."/>
            <person name="LaButti K."/>
            <person name="Andreopoulos B."/>
            <person name="Lipzen A."/>
            <person name="Chen C."/>
            <person name="Yan M."/>
            <person name="Daum C."/>
            <person name="Ng V."/>
            <person name="Clum A."/>
            <person name="Steindorff A."/>
            <person name="Ohm R.A."/>
            <person name="Martin F."/>
            <person name="Silar P."/>
            <person name="Natvig D.O."/>
            <person name="Lalanne C."/>
            <person name="Gautier V."/>
            <person name="Ament-Velasquez S.L."/>
            <person name="Kruys A."/>
            <person name="Hutchinson M.I."/>
            <person name="Powell A.J."/>
            <person name="Barry K."/>
            <person name="Miller A.N."/>
            <person name="Grigoriev I.V."/>
            <person name="Debuchy R."/>
            <person name="Gladieux P."/>
            <person name="Hiltunen Thoren M."/>
            <person name="Johannesson H."/>
        </authorList>
    </citation>
    <scope>NUCLEOTIDE SEQUENCE</scope>
    <source>
        <strain evidence="13">PSN324</strain>
    </source>
</reference>
<proteinExistence type="inferred from homology"/>
<comment type="similarity">
    <text evidence="1 9">Belongs to the lysophospholipase family.</text>
</comment>
<evidence type="ECO:0000256" key="10">
    <source>
        <dbReference type="SAM" id="MobiDB-lite"/>
    </source>
</evidence>
<organism evidence="13 14">
    <name type="scientific">Cladorrhinum samala</name>
    <dbReference type="NCBI Taxonomy" id="585594"/>
    <lineage>
        <taxon>Eukaryota</taxon>
        <taxon>Fungi</taxon>
        <taxon>Dikarya</taxon>
        <taxon>Ascomycota</taxon>
        <taxon>Pezizomycotina</taxon>
        <taxon>Sordariomycetes</taxon>
        <taxon>Sordariomycetidae</taxon>
        <taxon>Sordariales</taxon>
        <taxon>Podosporaceae</taxon>
        <taxon>Cladorrhinum</taxon>
    </lineage>
</organism>
<keyword evidence="4 8" id="KW-0442">Lipid degradation</keyword>
<keyword evidence="11" id="KW-0812">Transmembrane</keyword>
<dbReference type="PANTHER" id="PTHR10728:SF62">
    <property type="entry name" value="LYSOPHOSPHOLIPASE"/>
    <property type="match status" value="1"/>
</dbReference>
<dbReference type="SUPFAM" id="SSF52151">
    <property type="entry name" value="FabD/lysophospholipase-like"/>
    <property type="match status" value="1"/>
</dbReference>
<evidence type="ECO:0000256" key="8">
    <source>
        <dbReference type="PROSITE-ProRule" id="PRU00555"/>
    </source>
</evidence>
<dbReference type="Proteomes" id="UP001321749">
    <property type="component" value="Unassembled WGS sequence"/>
</dbReference>
<evidence type="ECO:0000256" key="9">
    <source>
        <dbReference type="RuleBase" id="RU362103"/>
    </source>
</evidence>
<reference evidence="13" key="2">
    <citation type="submission" date="2023-06" db="EMBL/GenBank/DDBJ databases">
        <authorList>
            <consortium name="Lawrence Berkeley National Laboratory"/>
            <person name="Mondo S.J."/>
            <person name="Hensen N."/>
            <person name="Bonometti L."/>
            <person name="Westerberg I."/>
            <person name="Brannstrom I.O."/>
            <person name="Guillou S."/>
            <person name="Cros-Aarteil S."/>
            <person name="Calhoun S."/>
            <person name="Haridas S."/>
            <person name="Kuo A."/>
            <person name="Pangilinan J."/>
            <person name="Riley R."/>
            <person name="Labutti K."/>
            <person name="Andreopoulos B."/>
            <person name="Lipzen A."/>
            <person name="Chen C."/>
            <person name="Yanf M."/>
            <person name="Daum C."/>
            <person name="Ng V."/>
            <person name="Clum A."/>
            <person name="Steindorff A."/>
            <person name="Ohm R."/>
            <person name="Martin F."/>
            <person name="Silar P."/>
            <person name="Natvig D."/>
            <person name="Lalanne C."/>
            <person name="Gautier V."/>
            <person name="Ament-Velasquez S.L."/>
            <person name="Kruys A."/>
            <person name="Hutchinson M.I."/>
            <person name="Powell A.J."/>
            <person name="Barry K."/>
            <person name="Miller A.N."/>
            <person name="Grigoriev I.V."/>
            <person name="Debuchy R."/>
            <person name="Gladieux P."/>
            <person name="Thoren M.H."/>
            <person name="Johannesson H."/>
        </authorList>
    </citation>
    <scope>NUCLEOTIDE SEQUENCE</scope>
    <source>
        <strain evidence="13">PSN324</strain>
    </source>
</reference>
<feature type="region of interest" description="Disordered" evidence="10">
    <location>
        <begin position="26"/>
        <end position="62"/>
    </location>
</feature>
<dbReference type="Gene3D" id="3.40.1090.10">
    <property type="entry name" value="Cytosolic phospholipase A2 catalytic domain"/>
    <property type="match status" value="1"/>
</dbReference>